<dbReference type="GO" id="GO:0003700">
    <property type="term" value="F:DNA-binding transcription factor activity"/>
    <property type="evidence" value="ECO:0007669"/>
    <property type="project" value="InterPro"/>
</dbReference>
<evidence type="ECO:0000313" key="7">
    <source>
        <dbReference type="Proteomes" id="UP000612456"/>
    </source>
</evidence>
<dbReference type="SMART" id="SM00345">
    <property type="entry name" value="HTH_GNTR"/>
    <property type="match status" value="1"/>
</dbReference>
<keyword evidence="3" id="KW-0238">DNA-binding</keyword>
<dbReference type="Pfam" id="PF13377">
    <property type="entry name" value="Peripla_BP_3"/>
    <property type="match status" value="1"/>
</dbReference>
<dbReference type="GO" id="GO:0000976">
    <property type="term" value="F:transcription cis-regulatory region binding"/>
    <property type="evidence" value="ECO:0007669"/>
    <property type="project" value="TreeGrafter"/>
</dbReference>
<evidence type="ECO:0000256" key="4">
    <source>
        <dbReference type="ARBA" id="ARBA00023163"/>
    </source>
</evidence>
<feature type="domain" description="HTH gntR-type" evidence="5">
    <location>
        <begin position="8"/>
        <end position="76"/>
    </location>
</feature>
<dbReference type="SUPFAM" id="SSF53822">
    <property type="entry name" value="Periplasmic binding protein-like I"/>
    <property type="match status" value="1"/>
</dbReference>
<evidence type="ECO:0000256" key="1">
    <source>
        <dbReference type="ARBA" id="ARBA00022491"/>
    </source>
</evidence>
<dbReference type="Gene3D" id="3.40.50.2300">
    <property type="match status" value="2"/>
</dbReference>
<evidence type="ECO:0000256" key="3">
    <source>
        <dbReference type="ARBA" id="ARBA00023125"/>
    </source>
</evidence>
<dbReference type="PRINTS" id="PR00035">
    <property type="entry name" value="HTHGNTR"/>
</dbReference>
<name>A0A917DYF6_9BACL</name>
<keyword evidence="1" id="KW-0678">Repressor</keyword>
<dbReference type="InterPro" id="IPR036388">
    <property type="entry name" value="WH-like_DNA-bd_sf"/>
</dbReference>
<protein>
    <submittedName>
        <fullName evidence="6">Transcriptional regulator</fullName>
    </submittedName>
</protein>
<gene>
    <name evidence="6" type="primary">rliB</name>
    <name evidence="6" type="ORF">GCM10010911_45280</name>
</gene>
<dbReference type="PANTHER" id="PTHR30146:SF95">
    <property type="entry name" value="RIBOSE OPERON REPRESSOR"/>
    <property type="match status" value="1"/>
</dbReference>
<evidence type="ECO:0000313" key="6">
    <source>
        <dbReference type="EMBL" id="GGD82107.1"/>
    </source>
</evidence>
<keyword evidence="4" id="KW-0804">Transcription</keyword>
<dbReference type="Proteomes" id="UP000612456">
    <property type="component" value="Unassembled WGS sequence"/>
</dbReference>
<dbReference type="InterPro" id="IPR046335">
    <property type="entry name" value="LacI/GalR-like_sensor"/>
</dbReference>
<dbReference type="RefSeq" id="WP_268239534.1">
    <property type="nucleotide sequence ID" value="NZ_BMHP01000003.1"/>
</dbReference>
<dbReference type="InterPro" id="IPR036390">
    <property type="entry name" value="WH_DNA-bd_sf"/>
</dbReference>
<organism evidence="6 7">
    <name type="scientific">Paenibacillus nasutitermitis</name>
    <dbReference type="NCBI Taxonomy" id="1652958"/>
    <lineage>
        <taxon>Bacteria</taxon>
        <taxon>Bacillati</taxon>
        <taxon>Bacillota</taxon>
        <taxon>Bacilli</taxon>
        <taxon>Bacillales</taxon>
        <taxon>Paenibacillaceae</taxon>
        <taxon>Paenibacillus</taxon>
    </lineage>
</organism>
<dbReference type="CDD" id="cd06267">
    <property type="entry name" value="PBP1_LacI_sugar_binding-like"/>
    <property type="match status" value="1"/>
</dbReference>
<dbReference type="PROSITE" id="PS50949">
    <property type="entry name" value="HTH_GNTR"/>
    <property type="match status" value="1"/>
</dbReference>
<evidence type="ECO:0000256" key="2">
    <source>
        <dbReference type="ARBA" id="ARBA00023015"/>
    </source>
</evidence>
<dbReference type="CDD" id="cd07377">
    <property type="entry name" value="WHTH_GntR"/>
    <property type="match status" value="1"/>
</dbReference>
<dbReference type="EMBL" id="BMHP01000003">
    <property type="protein sequence ID" value="GGD82107.1"/>
    <property type="molecule type" value="Genomic_DNA"/>
</dbReference>
<dbReference type="SUPFAM" id="SSF46785">
    <property type="entry name" value="Winged helix' DNA-binding domain"/>
    <property type="match status" value="1"/>
</dbReference>
<keyword evidence="7" id="KW-1185">Reference proteome</keyword>
<proteinExistence type="predicted"/>
<dbReference type="Pfam" id="PF00392">
    <property type="entry name" value="GntR"/>
    <property type="match status" value="1"/>
</dbReference>
<dbReference type="InterPro" id="IPR000524">
    <property type="entry name" value="Tscrpt_reg_HTH_GntR"/>
</dbReference>
<accession>A0A917DYF6</accession>
<dbReference type="PANTHER" id="PTHR30146">
    <property type="entry name" value="LACI-RELATED TRANSCRIPTIONAL REPRESSOR"/>
    <property type="match status" value="1"/>
</dbReference>
<reference evidence="6" key="1">
    <citation type="journal article" date="2014" name="Int. J. Syst. Evol. Microbiol.">
        <title>Complete genome sequence of Corynebacterium casei LMG S-19264T (=DSM 44701T), isolated from a smear-ripened cheese.</title>
        <authorList>
            <consortium name="US DOE Joint Genome Institute (JGI-PGF)"/>
            <person name="Walter F."/>
            <person name="Albersmeier A."/>
            <person name="Kalinowski J."/>
            <person name="Ruckert C."/>
        </authorList>
    </citation>
    <scope>NUCLEOTIDE SEQUENCE</scope>
    <source>
        <strain evidence="6">CGMCC 1.15178</strain>
    </source>
</reference>
<dbReference type="AlphaFoldDB" id="A0A917DYF6"/>
<dbReference type="FunFam" id="1.10.10.10:FF:000079">
    <property type="entry name" value="GntR family transcriptional regulator"/>
    <property type="match status" value="1"/>
</dbReference>
<evidence type="ECO:0000259" key="5">
    <source>
        <dbReference type="PROSITE" id="PS50949"/>
    </source>
</evidence>
<keyword evidence="2" id="KW-0805">Transcription regulation</keyword>
<dbReference type="Gene3D" id="1.10.10.10">
    <property type="entry name" value="Winged helix-like DNA-binding domain superfamily/Winged helix DNA-binding domain"/>
    <property type="match status" value="1"/>
</dbReference>
<dbReference type="InterPro" id="IPR028082">
    <property type="entry name" value="Peripla_BP_I"/>
</dbReference>
<reference evidence="6" key="2">
    <citation type="submission" date="2020-09" db="EMBL/GenBank/DDBJ databases">
        <authorList>
            <person name="Sun Q."/>
            <person name="Zhou Y."/>
        </authorList>
    </citation>
    <scope>NUCLEOTIDE SEQUENCE</scope>
    <source>
        <strain evidence="6">CGMCC 1.15178</strain>
    </source>
</reference>
<sequence>MSQTSGNPPLYLQIRGMLKDKIEQGLLQPGDQIPTEAELVQQYGVSRITIKGALKLLVEEGLVYRIAGKGTFVSDPQGSDALFVQENDSAAPMIKIGFQSPLTNDEFSLHLLQGVEEACKEQNIALIIRTATTQVEEKEGIRFLRAAGVDGLLIFPVDGEAYSEAILNLKTDKIPFVLIDRYLPGIHTNAVYSDNYQGGYLGTEYLINKGHKQIGILSGSKSKTSSSEDRFSGYLDMAKKAGLRIEPAHWLTRTDEFTYMDAATTHNMIKDWLEAQTDITAVFAFSNILAVHTAEAAQDIGKKIPEDLAILSFDAPYIRDYQGHVFSRIQQQEGKLGEEAINLLLEAIKDPSLLRKIIIPVTLIEGRTT</sequence>
<comment type="caution">
    <text evidence="6">The sequence shown here is derived from an EMBL/GenBank/DDBJ whole genome shotgun (WGS) entry which is preliminary data.</text>
</comment>